<name>A0A6N8U2Q3_9STAP</name>
<feature type="compositionally biased region" description="Acidic residues" evidence="1">
    <location>
        <begin position="21"/>
        <end position="59"/>
    </location>
</feature>
<evidence type="ECO:0000313" key="4">
    <source>
        <dbReference type="Proteomes" id="UP000436284"/>
    </source>
</evidence>
<protein>
    <submittedName>
        <fullName evidence="3">Uncharacterized protein</fullName>
    </submittedName>
</protein>
<accession>A0A6N8U2Q3</accession>
<feature type="region of interest" description="Disordered" evidence="1">
    <location>
        <begin position="17"/>
        <end position="59"/>
    </location>
</feature>
<dbReference type="EMBL" id="WUUK01000001">
    <property type="protein sequence ID" value="MXQ50441.1"/>
    <property type="molecule type" value="Genomic_DNA"/>
</dbReference>
<organism evidence="3 4">
    <name type="scientific">Salinicoccus hispanicus</name>
    <dbReference type="NCBI Taxonomy" id="157225"/>
    <lineage>
        <taxon>Bacteria</taxon>
        <taxon>Bacillati</taxon>
        <taxon>Bacillota</taxon>
        <taxon>Bacilli</taxon>
        <taxon>Bacillales</taxon>
        <taxon>Staphylococcaceae</taxon>
        <taxon>Salinicoccus</taxon>
    </lineage>
</organism>
<sequence length="250" mass="27636">MKKLLLLAMILLLAACGNDGSGDEAPDDDSQDSTEEPSESASDEGTETAEEEGEVEAPEIIEEANSAWGDTVSYEARQTSTVSSGDSQYAVRMITTRSEQNEIKVEVDDGAQIQTHYVIDGEHFIYQDGSVEAQDQSLELENSAYGELLAQLEPLSEGTVSEQDTGYEIRYEINSREDAIPFFDDEVQNAIQDVDMFNGLVTVQFNEDYQYIGAELTLTVGSEQEELNITSNITMDRIGEIDLIEKPKEM</sequence>
<dbReference type="PROSITE" id="PS51257">
    <property type="entry name" value="PROKAR_LIPOPROTEIN"/>
    <property type="match status" value="1"/>
</dbReference>
<feature type="chain" id="PRO_5039497530" evidence="2">
    <location>
        <begin position="22"/>
        <end position="250"/>
    </location>
</feature>
<comment type="caution">
    <text evidence="3">The sequence shown here is derived from an EMBL/GenBank/DDBJ whole genome shotgun (WGS) entry which is preliminary data.</text>
</comment>
<dbReference type="AlphaFoldDB" id="A0A6N8U2Q3"/>
<dbReference type="OrthoDB" id="2417533at2"/>
<dbReference type="Proteomes" id="UP000436284">
    <property type="component" value="Unassembled WGS sequence"/>
</dbReference>
<gene>
    <name evidence="3" type="ORF">GQ671_03875</name>
</gene>
<evidence type="ECO:0000256" key="2">
    <source>
        <dbReference type="SAM" id="SignalP"/>
    </source>
</evidence>
<feature type="signal peptide" evidence="2">
    <location>
        <begin position="1"/>
        <end position="21"/>
    </location>
</feature>
<keyword evidence="2" id="KW-0732">Signal</keyword>
<evidence type="ECO:0000313" key="3">
    <source>
        <dbReference type="EMBL" id="MXQ50441.1"/>
    </source>
</evidence>
<reference evidence="3 4" key="1">
    <citation type="submission" date="2019-12" db="EMBL/GenBank/DDBJ databases">
        <title>Salinicoccus cyprini sp. nov., isolated from gastro-intestinal tract of mirror carp, Cyprinus carpio var. specularis, collected from Gobind Sagar Reservoir, Himachal Pradesh, India.</title>
        <authorList>
            <person name="Talwar C."/>
            <person name="Singh A.K."/>
            <person name="Lal R."/>
            <person name="Negi R.K."/>
        </authorList>
    </citation>
    <scope>NUCLEOTIDE SEQUENCE [LARGE SCALE GENOMIC DNA]</scope>
    <source>
        <strain evidence="3 4">J-82</strain>
    </source>
</reference>
<evidence type="ECO:0000256" key="1">
    <source>
        <dbReference type="SAM" id="MobiDB-lite"/>
    </source>
</evidence>
<proteinExistence type="predicted"/>
<dbReference type="RefSeq" id="WP_160652942.1">
    <property type="nucleotide sequence ID" value="NZ_JBHRWU010000001.1"/>
</dbReference>
<keyword evidence="4" id="KW-1185">Reference proteome</keyword>